<proteinExistence type="predicted"/>
<reference evidence="5 6" key="1">
    <citation type="submission" date="2024-02" db="EMBL/GenBank/DDBJ databases">
        <title>Whole genome sequencing of Parabacteroides sp. AD58.</title>
        <authorList>
            <person name="Chaplin A.V."/>
            <person name="Pikina A.P."/>
            <person name="Sokolova S.R."/>
            <person name="Korostin D.O."/>
            <person name="Efimov B.A."/>
        </authorList>
    </citation>
    <scope>NUCLEOTIDE SEQUENCE [LARGE SCALE GENOMIC DNA]</scope>
    <source>
        <strain evidence="5 6">AD58</strain>
    </source>
</reference>
<dbReference type="InterPro" id="IPR002577">
    <property type="entry name" value="HTH_HxlR"/>
</dbReference>
<evidence type="ECO:0000313" key="5">
    <source>
        <dbReference type="EMBL" id="WWV67289.1"/>
    </source>
</evidence>
<dbReference type="Gene3D" id="1.10.10.10">
    <property type="entry name" value="Winged helix-like DNA-binding domain superfamily/Winged helix DNA-binding domain"/>
    <property type="match status" value="1"/>
</dbReference>
<dbReference type="PANTHER" id="PTHR33204:SF38">
    <property type="entry name" value="HTH-TYPE TRANSCRIPTIONAL ACTIVATOR HXLR"/>
    <property type="match status" value="1"/>
</dbReference>
<sequence length="125" mass="14578">MYERKIPIDLDCPLRLTMSLIGSKWKSCIVDELRHKSLRPSELHKIFPEATPRVLDIQLKELVEDGLVHKTTYNEVPLRTEYALTDLGRSLLPIIDAMIEWGNRNTDLFERKYGEKAGYHQPKET</sequence>
<keyword evidence="2" id="KW-0238">DNA-binding</keyword>
<evidence type="ECO:0000313" key="6">
    <source>
        <dbReference type="Proteomes" id="UP001320603"/>
    </source>
</evidence>
<accession>A0ABZ2IRE1</accession>
<organism evidence="5 6">
    <name type="scientific">Parabacteroides absconsus</name>
    <dbReference type="NCBI Taxonomy" id="2951805"/>
    <lineage>
        <taxon>Bacteria</taxon>
        <taxon>Pseudomonadati</taxon>
        <taxon>Bacteroidota</taxon>
        <taxon>Bacteroidia</taxon>
        <taxon>Bacteroidales</taxon>
        <taxon>Tannerellaceae</taxon>
        <taxon>Parabacteroides</taxon>
    </lineage>
</organism>
<evidence type="ECO:0000256" key="3">
    <source>
        <dbReference type="ARBA" id="ARBA00023163"/>
    </source>
</evidence>
<keyword evidence="6" id="KW-1185">Reference proteome</keyword>
<protein>
    <submittedName>
        <fullName evidence="5">Helix-turn-helix domain-containing protein</fullName>
    </submittedName>
</protein>
<dbReference type="RefSeq" id="WP_251966771.1">
    <property type="nucleotide sequence ID" value="NZ_CP146284.1"/>
</dbReference>
<dbReference type="PANTHER" id="PTHR33204">
    <property type="entry name" value="TRANSCRIPTIONAL REGULATOR, MARR FAMILY"/>
    <property type="match status" value="1"/>
</dbReference>
<evidence type="ECO:0000259" key="4">
    <source>
        <dbReference type="PROSITE" id="PS51118"/>
    </source>
</evidence>
<dbReference type="SUPFAM" id="SSF46785">
    <property type="entry name" value="Winged helix' DNA-binding domain"/>
    <property type="match status" value="1"/>
</dbReference>
<dbReference type="InterPro" id="IPR036390">
    <property type="entry name" value="WH_DNA-bd_sf"/>
</dbReference>
<evidence type="ECO:0000256" key="1">
    <source>
        <dbReference type="ARBA" id="ARBA00023015"/>
    </source>
</evidence>
<dbReference type="EMBL" id="CP146284">
    <property type="protein sequence ID" value="WWV67289.1"/>
    <property type="molecule type" value="Genomic_DNA"/>
</dbReference>
<feature type="domain" description="HTH hxlR-type" evidence="4">
    <location>
        <begin position="12"/>
        <end position="110"/>
    </location>
</feature>
<dbReference type="PROSITE" id="PS51118">
    <property type="entry name" value="HTH_HXLR"/>
    <property type="match status" value="1"/>
</dbReference>
<name>A0ABZ2IRE1_9BACT</name>
<dbReference type="Pfam" id="PF01638">
    <property type="entry name" value="HxlR"/>
    <property type="match status" value="1"/>
</dbReference>
<dbReference type="Proteomes" id="UP001320603">
    <property type="component" value="Chromosome"/>
</dbReference>
<gene>
    <name evidence="5" type="ORF">NEE14_004700</name>
</gene>
<keyword evidence="3" id="KW-0804">Transcription</keyword>
<keyword evidence="1" id="KW-0805">Transcription regulation</keyword>
<evidence type="ECO:0000256" key="2">
    <source>
        <dbReference type="ARBA" id="ARBA00023125"/>
    </source>
</evidence>
<dbReference type="InterPro" id="IPR036388">
    <property type="entry name" value="WH-like_DNA-bd_sf"/>
</dbReference>